<dbReference type="PANTHER" id="PTHR32329">
    <property type="entry name" value="BIFUNCTIONAL PROTEIN [INCLUDES 2-HYDROXYACYL-COA DEHYDRATASE (N-TER) AND ITS ACTIVATOR DOMAIN (C_TERM)-RELATED"/>
    <property type="match status" value="1"/>
</dbReference>
<dbReference type="InterPro" id="IPR002731">
    <property type="entry name" value="ATPase_BadF"/>
</dbReference>
<dbReference type="CDD" id="cd24035">
    <property type="entry name" value="ASKHA_NBD_O66634-like_rpt2"/>
    <property type="match status" value="1"/>
</dbReference>
<dbReference type="OrthoDB" id="9802715at2"/>
<dbReference type="eggNOG" id="COG1924">
    <property type="taxonomic scope" value="Bacteria"/>
</dbReference>
<organism evidence="3 4">
    <name type="scientific">Acetivibrio clariflavus (strain DSM 19732 / NBRC 101661 / EBR45)</name>
    <name type="common">Clostridium clariflavum</name>
    <dbReference type="NCBI Taxonomy" id="720554"/>
    <lineage>
        <taxon>Bacteria</taxon>
        <taxon>Bacillati</taxon>
        <taxon>Bacillota</taxon>
        <taxon>Clostridia</taxon>
        <taxon>Eubacteriales</taxon>
        <taxon>Oscillospiraceae</taxon>
        <taxon>Acetivibrio</taxon>
    </lineage>
</organism>
<proteinExistence type="predicted"/>
<dbReference type="eggNOG" id="COG3580">
    <property type="taxonomic scope" value="Bacteria"/>
</dbReference>
<evidence type="ECO:0000259" key="1">
    <source>
        <dbReference type="Pfam" id="PF01869"/>
    </source>
</evidence>
<dbReference type="eggNOG" id="COG3581">
    <property type="taxonomic scope" value="Bacteria"/>
</dbReference>
<dbReference type="Gene3D" id="3.30.420.40">
    <property type="match status" value="4"/>
</dbReference>
<dbReference type="EMBL" id="CP003065">
    <property type="protein sequence ID" value="AEV69330.1"/>
    <property type="molecule type" value="Genomic_DNA"/>
</dbReference>
<dbReference type="PANTHER" id="PTHR32329:SF4">
    <property type="entry name" value="ACTIVATOR OF 2-HYDROXYACYL-COA DEHYDRATASE"/>
    <property type="match status" value="1"/>
</dbReference>
<dbReference type="Pfam" id="PF01869">
    <property type="entry name" value="BcrAD_BadFG"/>
    <property type="match status" value="2"/>
</dbReference>
<feature type="domain" description="ATPase BadF/BadG/BcrA/BcrD type" evidence="1">
    <location>
        <begin position="7"/>
        <end position="255"/>
    </location>
</feature>
<dbReference type="RefSeq" id="WP_014255881.1">
    <property type="nucleotide sequence ID" value="NC_016627.1"/>
</dbReference>
<dbReference type="HOGENOM" id="CLU_002393_1_0_9"/>
<dbReference type="SUPFAM" id="SSF53067">
    <property type="entry name" value="Actin-like ATPase domain"/>
    <property type="match status" value="2"/>
</dbReference>
<accession>G8M321</accession>
<dbReference type="CDD" id="cd24034">
    <property type="entry name" value="ASKHA_NBD_O66634-like_rpt1"/>
    <property type="match status" value="1"/>
</dbReference>
<protein>
    <recommendedName>
        <fullName evidence="5">CoA-substrate-specific enzyme activase</fullName>
    </recommendedName>
</protein>
<dbReference type="KEGG" id="ccl:Clocl_2777"/>
<dbReference type="InterPro" id="IPR018709">
    <property type="entry name" value="CoA_activase_DUF2229"/>
</dbReference>
<gene>
    <name evidence="3" type="ordered locus">Clocl_2777</name>
</gene>
<feature type="domain" description="DUF2229" evidence="2">
    <location>
        <begin position="671"/>
        <end position="890"/>
    </location>
</feature>
<reference evidence="3 4" key="2">
    <citation type="journal article" date="2012" name="Stand. Genomic Sci.">
        <title>Complete Genome Sequence of Clostridium clariflavum DSM 19732.</title>
        <authorList>
            <person name="Izquierdo J.A."/>
            <person name="Goodwin L."/>
            <person name="Davenport K.W."/>
            <person name="Teshima H."/>
            <person name="Bruce D."/>
            <person name="Detter C."/>
            <person name="Tapia R."/>
            <person name="Han S."/>
            <person name="Land M."/>
            <person name="Hauser L."/>
            <person name="Jeffries C.D."/>
            <person name="Han J."/>
            <person name="Pitluck S."/>
            <person name="Nolan M."/>
            <person name="Chen A."/>
            <person name="Huntemann M."/>
            <person name="Mavromatis K."/>
            <person name="Mikhailova N."/>
            <person name="Liolios K."/>
            <person name="Woyke T."/>
            <person name="Lynd L.R."/>
        </authorList>
    </citation>
    <scope>NUCLEOTIDE SEQUENCE [LARGE SCALE GENOMIC DNA]</scope>
    <source>
        <strain evidence="4">DSM 19732 / NBRC 101661 / EBR45</strain>
    </source>
</reference>
<dbReference type="InterPro" id="IPR051805">
    <property type="entry name" value="Dehydratase_Activator_Redct"/>
</dbReference>
<reference evidence="4" key="1">
    <citation type="submission" date="2011-12" db="EMBL/GenBank/DDBJ databases">
        <title>Complete sequence of Clostridium clariflavum DSM 19732.</title>
        <authorList>
            <consortium name="US DOE Joint Genome Institute"/>
            <person name="Lucas S."/>
            <person name="Han J."/>
            <person name="Lapidus A."/>
            <person name="Cheng J.-F."/>
            <person name="Goodwin L."/>
            <person name="Pitluck S."/>
            <person name="Peters L."/>
            <person name="Teshima H."/>
            <person name="Detter J.C."/>
            <person name="Han C."/>
            <person name="Tapia R."/>
            <person name="Land M."/>
            <person name="Hauser L."/>
            <person name="Kyrpides N."/>
            <person name="Ivanova N."/>
            <person name="Pagani I."/>
            <person name="Kitzmiller T."/>
            <person name="Lynd L."/>
            <person name="Izquierdo J."/>
            <person name="Woyke T."/>
        </authorList>
    </citation>
    <scope>NUCLEOTIDE SEQUENCE [LARGE SCALE GENOMIC DNA]</scope>
    <source>
        <strain evidence="4">DSM 19732 / NBRC 101661 / EBR45</strain>
    </source>
</reference>
<dbReference type="STRING" id="720554.Clocl_2777"/>
<name>G8M321_ACECE</name>
<dbReference type="Pfam" id="PF09989">
    <property type="entry name" value="DUF2229"/>
    <property type="match status" value="1"/>
</dbReference>
<evidence type="ECO:0000259" key="2">
    <source>
        <dbReference type="Pfam" id="PF09989"/>
    </source>
</evidence>
<sequence length="1434" mass="160350">MKKLLHVGLDVGSTTVKLVILDRHDKVLFSKYQRHYSDIRKTIFSLITEAYNLFSDEDITIMVTGSGGISVSEWLGISFIQEVIASTKAIETFIPHTDVVIELGGEDAKITYFDGGIEQRMNGTCAGGTGAFIDQMASLLKTDAAGLNELAKGHKVIYPIAARCGVFAKSDVQPLINEGAAKEDIAASVFQSVVNQTISGLACGKPIRGNVAFLGGPLQFLSELRKRFIETLKIPDHQVVFPENAELYVAIGAALSSKELSPVSFKSIANKLHLLNEVTVHEVERLEPLFRNEKELEEFRIRHSATKVERRDLKTFEGNCFLGIDAGSTTTKAALIDEKGALLYSYYGSNNGSPLNSAVNILKDIYKKLPENARIVNSTVTGYGEGLIKAALGVDIGEIETIAHYKAAEKILPGVEFILDIGGQDMKCLRVKNGVIDSIMLNEACSSGCGSFIETFAYSLNMSVEEFANEALLAQQPVDLGSRCTVFMNSRVKQAQKEGASVGDISSGLSYSVIKNALQKVIKIRNPEEIGDKVIVQGGTFYNDAVLRSFELISGKNAVRPDIAGLMGAYGAALIACERYEKGYQTTLLSEDQLSNFDIEISMRRCGLCGNNCLLTINKFQGSKEFISGNRCERGAGREEKKEDVPNLYDYKYKRMFSYTPLKPEQAFRGTVGIPRVLNIYENYPFWFTFFTELKYRVELSPRSSKKIYKLGIETIPSESVCYPAKLVHGHIMSLIKKGVDIIFYPCLPYENIEFEDADNHYNCPIVTSYPEVIRNNVDAIKESGTVFMNPFLPIYDKKRLTQRLFEEFNVFGITRTEIENAVEKAWTELNNAKKDIRKKGEEVLKYLEKTGRKGIVLAGRPYHIDPEINHGIPNIITGFGMAVLTEDSIAHLGKVQKPLRVVDQWMYHSRLYRAASFVKDRKDLELIQLNSFGCGLDAVTTDQVEEILSSTGKIYTLLKIDEIDNLGAAKIRIRSLKAAMDEREKNGYKLQKGDASCKKVKFTKEMRKNHTILVPQMSPIHFQFLEEAFRSSGYNLEVLPSVDRKAVDEGLKYVNNDACYPSIIVVGQIISALKSGKYDLNNTSVMISQTGGGCRATNYIGFLRKALKNANMAHIPVISLNFAGLEKNPGFKKTPGLINKALIALIYGDLLMRVLYRVRPYEKIKGSANLLYNSWVEKCKESVRSGKFSTFRENVYKIVEDFDNLKIVDVEKPKVGLVGEILVKFHPMANNNVVDIVEKEGAEAVMPDLTDFLLYCAYNGNFKYEYLADKKVPTMVKNLAIDVIEYYRKDMRKALENSKRFHPPCTIHELAEMASEILSIGNQTGEGWFLTAEMVELIKSGAQNIICMQPFACLPNHVTGKGMIKELRNRYPKANIVAVDYDPGASEVNQLNRIKLMLSVAFKNLKTKEEVEQEVFEVIPEKRKRRGLRVYKV</sequence>
<evidence type="ECO:0008006" key="5">
    <source>
        <dbReference type="Google" id="ProtNLM"/>
    </source>
</evidence>
<dbReference type="Proteomes" id="UP000005435">
    <property type="component" value="Chromosome"/>
</dbReference>
<evidence type="ECO:0000313" key="3">
    <source>
        <dbReference type="EMBL" id="AEV69330.1"/>
    </source>
</evidence>
<feature type="domain" description="ATPase BadF/BadG/BcrA/BcrD type" evidence="1">
    <location>
        <begin position="322"/>
        <end position="576"/>
    </location>
</feature>
<evidence type="ECO:0000313" key="4">
    <source>
        <dbReference type="Proteomes" id="UP000005435"/>
    </source>
</evidence>
<keyword evidence="4" id="KW-1185">Reference proteome</keyword>
<dbReference type="InterPro" id="IPR043129">
    <property type="entry name" value="ATPase_NBD"/>
</dbReference>